<sequence length="33" mass="3910">EDQHSMEVRKTNCYLTYSQTCPCQRGSSPHYFL</sequence>
<organism evidence="1">
    <name type="scientific">Nothobranchius korthausae</name>
    <dbReference type="NCBI Taxonomy" id="1143690"/>
    <lineage>
        <taxon>Eukaryota</taxon>
        <taxon>Metazoa</taxon>
        <taxon>Chordata</taxon>
        <taxon>Craniata</taxon>
        <taxon>Vertebrata</taxon>
        <taxon>Euteleostomi</taxon>
        <taxon>Actinopterygii</taxon>
        <taxon>Neopterygii</taxon>
        <taxon>Teleostei</taxon>
        <taxon>Neoteleostei</taxon>
        <taxon>Acanthomorphata</taxon>
        <taxon>Ovalentaria</taxon>
        <taxon>Atherinomorphae</taxon>
        <taxon>Cyprinodontiformes</taxon>
        <taxon>Nothobranchiidae</taxon>
        <taxon>Nothobranchius</taxon>
    </lineage>
</organism>
<accession>A0A1A8FKH0</accession>
<reference evidence="1" key="2">
    <citation type="submission" date="2016-06" db="EMBL/GenBank/DDBJ databases">
        <title>The genome of a short-lived fish provides insights into sex chromosome evolution and the genetic control of aging.</title>
        <authorList>
            <person name="Reichwald K."/>
            <person name="Felder M."/>
            <person name="Petzold A."/>
            <person name="Koch P."/>
            <person name="Groth M."/>
            <person name="Platzer M."/>
        </authorList>
    </citation>
    <scope>NUCLEOTIDE SEQUENCE</scope>
    <source>
        <tissue evidence="1">Brain</tissue>
    </source>
</reference>
<proteinExistence type="predicted"/>
<name>A0A1A8FKH0_9TELE</name>
<dbReference type="EMBL" id="HAEB01012955">
    <property type="protein sequence ID" value="SBQ59482.1"/>
    <property type="molecule type" value="Transcribed_RNA"/>
</dbReference>
<evidence type="ECO:0000313" key="1">
    <source>
        <dbReference type="EMBL" id="SBQ59482.1"/>
    </source>
</evidence>
<protein>
    <submittedName>
        <fullName evidence="1">Stathmin-like 4, like</fullName>
    </submittedName>
</protein>
<reference evidence="1" key="1">
    <citation type="submission" date="2016-05" db="EMBL/GenBank/DDBJ databases">
        <authorList>
            <person name="Lavstsen T."/>
            <person name="Jespersen J.S."/>
        </authorList>
    </citation>
    <scope>NUCLEOTIDE SEQUENCE</scope>
    <source>
        <tissue evidence="1">Brain</tissue>
    </source>
</reference>
<gene>
    <name evidence="1" type="primary">STMN4L</name>
</gene>
<dbReference type="AlphaFoldDB" id="A0A1A8FKH0"/>
<feature type="non-terminal residue" evidence="1">
    <location>
        <position position="1"/>
    </location>
</feature>